<dbReference type="Pfam" id="PF00497">
    <property type="entry name" value="SBP_bac_3"/>
    <property type="match status" value="1"/>
</dbReference>
<evidence type="ECO:0000256" key="1">
    <source>
        <dbReference type="SAM" id="SignalP"/>
    </source>
</evidence>
<gene>
    <name evidence="3" type="ORF">GCM10007932_26000</name>
</gene>
<feature type="signal peptide" evidence="1">
    <location>
        <begin position="1"/>
        <end position="20"/>
    </location>
</feature>
<dbReference type="Proteomes" id="UP001156690">
    <property type="component" value="Unassembled WGS sequence"/>
</dbReference>
<keyword evidence="1" id="KW-0732">Signal</keyword>
<evidence type="ECO:0000313" key="4">
    <source>
        <dbReference type="Proteomes" id="UP001156690"/>
    </source>
</evidence>
<proteinExistence type="predicted"/>
<feature type="domain" description="Solute-binding protein family 3/N-terminal" evidence="2">
    <location>
        <begin position="27"/>
        <end position="243"/>
    </location>
</feature>
<dbReference type="PANTHER" id="PTHR38834:SF3">
    <property type="entry name" value="SOLUTE-BINDING PROTEIN FAMILY 3_N-TERMINAL DOMAIN-CONTAINING PROTEIN"/>
    <property type="match status" value="1"/>
</dbReference>
<protein>
    <submittedName>
        <fullName evidence="3">ABC transporter substrate-binding protein</fullName>
    </submittedName>
</protein>
<evidence type="ECO:0000259" key="2">
    <source>
        <dbReference type="Pfam" id="PF00497"/>
    </source>
</evidence>
<dbReference type="AlphaFoldDB" id="A0AAV5NRK3"/>
<reference evidence="4" key="1">
    <citation type="journal article" date="2019" name="Int. J. Syst. Evol. Microbiol.">
        <title>The Global Catalogue of Microorganisms (GCM) 10K type strain sequencing project: providing services to taxonomists for standard genome sequencing and annotation.</title>
        <authorList>
            <consortium name="The Broad Institute Genomics Platform"/>
            <consortium name="The Broad Institute Genome Sequencing Center for Infectious Disease"/>
            <person name="Wu L."/>
            <person name="Ma J."/>
        </authorList>
    </citation>
    <scope>NUCLEOTIDE SEQUENCE [LARGE SCALE GENOMIC DNA]</scope>
    <source>
        <strain evidence="4">NBRC 15640</strain>
    </source>
</reference>
<feature type="chain" id="PRO_5043562854" evidence="1">
    <location>
        <begin position="21"/>
        <end position="248"/>
    </location>
</feature>
<dbReference type="PANTHER" id="PTHR38834">
    <property type="entry name" value="PERIPLASMIC SUBSTRATE BINDING PROTEIN FAMILY 3"/>
    <property type="match status" value="1"/>
</dbReference>
<keyword evidence="4" id="KW-1185">Reference proteome</keyword>
<accession>A0AAV5NRK3</accession>
<comment type="caution">
    <text evidence="3">The sequence shown here is derived from an EMBL/GenBank/DDBJ whole genome shotgun (WGS) entry which is preliminary data.</text>
</comment>
<name>A0AAV5NRK3_9VIBR</name>
<dbReference type="Gene3D" id="3.40.190.10">
    <property type="entry name" value="Periplasmic binding protein-like II"/>
    <property type="match status" value="2"/>
</dbReference>
<evidence type="ECO:0000313" key="3">
    <source>
        <dbReference type="EMBL" id="GLQ73240.1"/>
    </source>
</evidence>
<sequence>MNKFFMCIFSIYASVGICCAAELRLIAENAPPNSFTVNGQPTGKSVEIVQAILAAIDMPSNDIEVMPWARGYWNLENIPNVALFPTSRTSERESKFKWVGPIFENEVNLYKLKNRQDIWVNNLIDLNNYNVGSGRNDQKTRFLLSKGIEVNQVSVEHQNIQKLFIGRIDIIAYQSGRLFYDVKQLNYNFEKIEKITNIPEMSKDAFMAFHIDTSDEVIRRFQEGLNAIRESGEHAKILRKWEGTLGNP</sequence>
<dbReference type="RefSeq" id="WP_126608885.1">
    <property type="nucleotide sequence ID" value="NZ_AP025144.1"/>
</dbReference>
<dbReference type="EMBL" id="BSNX01000030">
    <property type="protein sequence ID" value="GLQ73240.1"/>
    <property type="molecule type" value="Genomic_DNA"/>
</dbReference>
<organism evidence="3 4">
    <name type="scientific">Vibrio penaeicida</name>
    <dbReference type="NCBI Taxonomy" id="104609"/>
    <lineage>
        <taxon>Bacteria</taxon>
        <taxon>Pseudomonadati</taxon>
        <taxon>Pseudomonadota</taxon>
        <taxon>Gammaproteobacteria</taxon>
        <taxon>Vibrionales</taxon>
        <taxon>Vibrionaceae</taxon>
        <taxon>Vibrio</taxon>
    </lineage>
</organism>
<dbReference type="InterPro" id="IPR001638">
    <property type="entry name" value="Solute-binding_3/MltF_N"/>
</dbReference>
<dbReference type="SUPFAM" id="SSF53850">
    <property type="entry name" value="Periplasmic binding protein-like II"/>
    <property type="match status" value="1"/>
</dbReference>